<proteinExistence type="predicted"/>
<reference evidence="3 4" key="1">
    <citation type="submission" date="2016-03" db="EMBL/GenBank/DDBJ databases">
        <authorList>
            <person name="Ploux O."/>
        </authorList>
    </citation>
    <scope>NUCLEOTIDE SEQUENCE [LARGE SCALE GENOMIC DNA]</scope>
    <source>
        <strain evidence="3 4">R-45363</strain>
    </source>
</reference>
<dbReference type="EMBL" id="LUUG01000052">
    <property type="protein sequence ID" value="OAI07121.1"/>
    <property type="molecule type" value="Genomic_DNA"/>
</dbReference>
<sequence>MISLVSFSESRGGAAKAAHKVFLALRKKQDAVEYVVVEKFSNDESVIAPGKLEFFLHFIKRVFAFMLQKLQLSKNSVKHSINLFSCSSVLNAIRHSELVHLHWINNETIALEKIPSIKGKIIITLHDEWFYCGSEHYSLESMRFIEGYSFANKNVIGIDLDRLTWIRKKRVLNAIKDRVVFTAPSSWMVERANKSALLKDFDIQLIPNCLDTELYSPTPSNFLVDYGVLAHDRVILFGAVHGKHMGMKGFHLLHEALRLLATRVKDKSNIVLVSFGGTAGKNPIYFGFRHVEIGHVMEPSRLARLYSRADFTVVPSLLESFGQVAAESLACETPVIAFDCSGLKEIVFHKVNGYLAAPYSTESLCEGMLWMLDCDLSSLRKLGENGRRHMVETFSEEIVVEKLLRLYREHAPSSIVFQ</sequence>
<dbReference type="PANTHER" id="PTHR46401:SF2">
    <property type="entry name" value="GLYCOSYLTRANSFERASE WBBK-RELATED"/>
    <property type="match status" value="1"/>
</dbReference>
<feature type="domain" description="Glycosyl transferase family 1" evidence="2">
    <location>
        <begin position="247"/>
        <end position="388"/>
    </location>
</feature>
<organism evidence="3 4">
    <name type="scientific">Methylomonas methanica</name>
    <dbReference type="NCBI Taxonomy" id="421"/>
    <lineage>
        <taxon>Bacteria</taxon>
        <taxon>Pseudomonadati</taxon>
        <taxon>Pseudomonadota</taxon>
        <taxon>Gammaproteobacteria</taxon>
        <taxon>Methylococcales</taxon>
        <taxon>Methylococcaceae</taxon>
        <taxon>Methylomonas</taxon>
    </lineage>
</organism>
<dbReference type="InterPro" id="IPR001296">
    <property type="entry name" value="Glyco_trans_1"/>
</dbReference>
<dbReference type="Gene3D" id="3.40.50.2000">
    <property type="entry name" value="Glycogen Phosphorylase B"/>
    <property type="match status" value="2"/>
</dbReference>
<keyword evidence="1" id="KW-0808">Transferase</keyword>
<protein>
    <recommendedName>
        <fullName evidence="2">Glycosyl transferase family 1 domain-containing protein</fullName>
    </recommendedName>
</protein>
<gene>
    <name evidence="3" type="ORF">A1332_09620</name>
</gene>
<dbReference type="SUPFAM" id="SSF53756">
    <property type="entry name" value="UDP-Glycosyltransferase/glycogen phosphorylase"/>
    <property type="match status" value="1"/>
</dbReference>
<evidence type="ECO:0000256" key="1">
    <source>
        <dbReference type="ARBA" id="ARBA00022679"/>
    </source>
</evidence>
<evidence type="ECO:0000313" key="4">
    <source>
        <dbReference type="Proteomes" id="UP000078090"/>
    </source>
</evidence>
<evidence type="ECO:0000259" key="2">
    <source>
        <dbReference type="Pfam" id="PF00534"/>
    </source>
</evidence>
<accession>A0A177MNC1</accession>
<dbReference type="GO" id="GO:0009103">
    <property type="term" value="P:lipopolysaccharide biosynthetic process"/>
    <property type="evidence" value="ECO:0007669"/>
    <property type="project" value="TreeGrafter"/>
</dbReference>
<dbReference type="Pfam" id="PF00534">
    <property type="entry name" value="Glycos_transf_1"/>
    <property type="match status" value="1"/>
</dbReference>
<dbReference type="Proteomes" id="UP000078090">
    <property type="component" value="Unassembled WGS sequence"/>
</dbReference>
<dbReference type="AlphaFoldDB" id="A0A177MNC1"/>
<dbReference type="PANTHER" id="PTHR46401">
    <property type="entry name" value="GLYCOSYLTRANSFERASE WBBK-RELATED"/>
    <property type="match status" value="1"/>
</dbReference>
<dbReference type="GO" id="GO:0016757">
    <property type="term" value="F:glycosyltransferase activity"/>
    <property type="evidence" value="ECO:0007669"/>
    <property type="project" value="InterPro"/>
</dbReference>
<evidence type="ECO:0000313" key="3">
    <source>
        <dbReference type="EMBL" id="OAI07121.1"/>
    </source>
</evidence>
<dbReference type="RefSeq" id="WP_064007693.1">
    <property type="nucleotide sequence ID" value="NZ_LUUG01000052.1"/>
</dbReference>
<comment type="caution">
    <text evidence="3">The sequence shown here is derived from an EMBL/GenBank/DDBJ whole genome shotgun (WGS) entry which is preliminary data.</text>
</comment>
<dbReference type="OrthoDB" id="9802524at2"/>
<name>A0A177MNC1_METMH</name>